<gene>
    <name evidence="1" type="ORF">LCGC14_0411430</name>
</gene>
<reference evidence="1" key="1">
    <citation type="journal article" date="2015" name="Nature">
        <title>Complex archaea that bridge the gap between prokaryotes and eukaryotes.</title>
        <authorList>
            <person name="Spang A."/>
            <person name="Saw J.H."/>
            <person name="Jorgensen S.L."/>
            <person name="Zaremba-Niedzwiedzka K."/>
            <person name="Martijn J."/>
            <person name="Lind A.E."/>
            <person name="van Eijk R."/>
            <person name="Schleper C."/>
            <person name="Guy L."/>
            <person name="Ettema T.J."/>
        </authorList>
    </citation>
    <scope>NUCLEOTIDE SEQUENCE</scope>
</reference>
<dbReference type="EMBL" id="LAZR01000363">
    <property type="protein sequence ID" value="KKN72430.1"/>
    <property type="molecule type" value="Genomic_DNA"/>
</dbReference>
<evidence type="ECO:0000313" key="1">
    <source>
        <dbReference type="EMBL" id="KKN72430.1"/>
    </source>
</evidence>
<comment type="caution">
    <text evidence="1">The sequence shown here is derived from an EMBL/GenBank/DDBJ whole genome shotgun (WGS) entry which is preliminary data.</text>
</comment>
<accession>A0A0F9STY1</accession>
<protein>
    <submittedName>
        <fullName evidence="1">Uncharacterized protein</fullName>
    </submittedName>
</protein>
<sequence>MSIEEDRRVVDRRIKTAEKLITAAHYLRSPIVHNSCLGDTLQPPDHDALIASKALIDCALLDLVGMTSGRIRRIRINRRVRDASKGWHYKKGEK</sequence>
<organism evidence="1">
    <name type="scientific">marine sediment metagenome</name>
    <dbReference type="NCBI Taxonomy" id="412755"/>
    <lineage>
        <taxon>unclassified sequences</taxon>
        <taxon>metagenomes</taxon>
        <taxon>ecological metagenomes</taxon>
    </lineage>
</organism>
<proteinExistence type="predicted"/>
<dbReference type="AlphaFoldDB" id="A0A0F9STY1"/>
<name>A0A0F9STY1_9ZZZZ</name>